<organism evidence="2 3">
    <name type="scientific">Pseudorhizobium pelagicum</name>
    <dbReference type="NCBI Taxonomy" id="1509405"/>
    <lineage>
        <taxon>Bacteria</taxon>
        <taxon>Pseudomonadati</taxon>
        <taxon>Pseudomonadota</taxon>
        <taxon>Alphaproteobacteria</taxon>
        <taxon>Hyphomicrobiales</taxon>
        <taxon>Rhizobiaceae</taxon>
        <taxon>Rhizobium/Agrobacterium group</taxon>
        <taxon>Pseudorhizobium</taxon>
    </lineage>
</organism>
<sequence length="61" mass="6607">MNSKLPPVPEENRSHKGAGEPATANPSEGDAIDPRGKNFDKQGQQGNTKVNTTNQGYQQDR</sequence>
<comment type="caution">
    <text evidence="2">The sequence shown here is derived from an EMBL/GenBank/DDBJ whole genome shotgun (WGS) entry which is preliminary data.</text>
</comment>
<gene>
    <name evidence="2" type="ORF">GV68_10350</name>
</gene>
<dbReference type="RefSeq" id="WP_029620429.1">
    <property type="nucleotide sequence ID" value="NZ_CAJXID010000018.1"/>
</dbReference>
<accession>A0A922T618</accession>
<dbReference type="Proteomes" id="UP000052167">
    <property type="component" value="Unassembled WGS sequence"/>
</dbReference>
<name>A0A922T618_9HYPH</name>
<dbReference type="OrthoDB" id="7190664at2"/>
<feature type="region of interest" description="Disordered" evidence="1">
    <location>
        <begin position="1"/>
        <end position="61"/>
    </location>
</feature>
<evidence type="ECO:0000256" key="1">
    <source>
        <dbReference type="SAM" id="MobiDB-lite"/>
    </source>
</evidence>
<evidence type="ECO:0000313" key="2">
    <source>
        <dbReference type="EMBL" id="KEQ10650.1"/>
    </source>
</evidence>
<evidence type="ECO:0000313" key="3">
    <source>
        <dbReference type="Proteomes" id="UP000052167"/>
    </source>
</evidence>
<dbReference type="EMBL" id="JOKJ01000002">
    <property type="protein sequence ID" value="KEQ10650.1"/>
    <property type="molecule type" value="Genomic_DNA"/>
</dbReference>
<keyword evidence="3" id="KW-1185">Reference proteome</keyword>
<proteinExistence type="predicted"/>
<feature type="compositionally biased region" description="Polar residues" evidence="1">
    <location>
        <begin position="41"/>
        <end position="61"/>
    </location>
</feature>
<protein>
    <submittedName>
        <fullName evidence="2">Uncharacterized protein</fullName>
    </submittedName>
</protein>
<dbReference type="AlphaFoldDB" id="A0A922T618"/>
<reference evidence="2 3" key="1">
    <citation type="submission" date="2014-06" db="EMBL/GenBank/DDBJ databases">
        <title>Rhizobium pelagicum/R2-400B4.</title>
        <authorList>
            <person name="Kimes N.E."/>
            <person name="Lopez-Perez M."/>
        </authorList>
    </citation>
    <scope>NUCLEOTIDE SEQUENCE [LARGE SCALE GENOMIC DNA]</scope>
    <source>
        <strain evidence="2 3">R2-400B4</strain>
    </source>
</reference>